<keyword evidence="4" id="KW-1185">Reference proteome</keyword>
<sequence length="374" mass="42899">MFGFEDDPETLRAALELLDALDEPSQAQTHELSVSTEENESNRPAQKKHVVSSLTRQRQHVLELRKQVQQLEEELKAQRRSVKKRGFVSAIRRERQELWKAIAVRQRRAHERAEAQCIKLRTYVETRFRHDSEIAAALLAGTSSPNSAVPRPLMHQLSIEETFARLQDLNRHSHVAFAAERFNDGTPSFNEVQVMSDGQDGVIIDTRNAWVVPFPPEAVDQNLWQYMTRMHLMLPDPDYQADNQPSGDSIITSYYFPPKKEEPAYEAREVVKRFGRDGQARVTVATLHCETVDATDKAASSYEVWWMRLQVIQTDKNDRLTQVQSCRRTYIRSENPQVLRTSVEDIAGFLQVEGELRQSSVETLLLCAQVPSTE</sequence>
<organism evidence="3 4">
    <name type="scientific">Pythium oligandrum</name>
    <name type="common">Mycoparasitic fungus</name>
    <dbReference type="NCBI Taxonomy" id="41045"/>
    <lineage>
        <taxon>Eukaryota</taxon>
        <taxon>Sar</taxon>
        <taxon>Stramenopiles</taxon>
        <taxon>Oomycota</taxon>
        <taxon>Peronosporomycetes</taxon>
        <taxon>Pythiales</taxon>
        <taxon>Pythiaceae</taxon>
        <taxon>Pythium</taxon>
    </lineage>
</organism>
<evidence type="ECO:0000313" key="3">
    <source>
        <dbReference type="EMBL" id="TMW59871.1"/>
    </source>
</evidence>
<proteinExistence type="predicted"/>
<accession>A0A8K1CAR9</accession>
<evidence type="ECO:0000256" key="2">
    <source>
        <dbReference type="SAM" id="MobiDB-lite"/>
    </source>
</evidence>
<dbReference type="Proteomes" id="UP000794436">
    <property type="component" value="Unassembled WGS sequence"/>
</dbReference>
<name>A0A8K1CAR9_PYTOL</name>
<dbReference type="AlphaFoldDB" id="A0A8K1CAR9"/>
<feature type="region of interest" description="Disordered" evidence="2">
    <location>
        <begin position="26"/>
        <end position="54"/>
    </location>
</feature>
<protein>
    <submittedName>
        <fullName evidence="3">Uncharacterized protein</fullName>
    </submittedName>
</protein>
<keyword evidence="1" id="KW-0175">Coiled coil</keyword>
<feature type="coiled-coil region" evidence="1">
    <location>
        <begin position="54"/>
        <end position="85"/>
    </location>
</feature>
<gene>
    <name evidence="3" type="ORF">Poli38472_004940</name>
</gene>
<evidence type="ECO:0000256" key="1">
    <source>
        <dbReference type="SAM" id="Coils"/>
    </source>
</evidence>
<feature type="compositionally biased region" description="Polar residues" evidence="2">
    <location>
        <begin position="26"/>
        <end position="36"/>
    </location>
</feature>
<dbReference type="EMBL" id="SPLM01000109">
    <property type="protein sequence ID" value="TMW59871.1"/>
    <property type="molecule type" value="Genomic_DNA"/>
</dbReference>
<comment type="caution">
    <text evidence="3">The sequence shown here is derived from an EMBL/GenBank/DDBJ whole genome shotgun (WGS) entry which is preliminary data.</text>
</comment>
<reference evidence="3" key="1">
    <citation type="submission" date="2019-03" db="EMBL/GenBank/DDBJ databases">
        <title>Long read genome sequence of the mycoparasitic Pythium oligandrum ATCC 38472 isolated from sugarbeet rhizosphere.</title>
        <authorList>
            <person name="Gaulin E."/>
        </authorList>
    </citation>
    <scope>NUCLEOTIDE SEQUENCE</scope>
    <source>
        <strain evidence="3">ATCC 38472_TT</strain>
    </source>
</reference>
<evidence type="ECO:0000313" key="4">
    <source>
        <dbReference type="Proteomes" id="UP000794436"/>
    </source>
</evidence>